<dbReference type="PROSITE" id="PS50835">
    <property type="entry name" value="IG_LIKE"/>
    <property type="match status" value="3"/>
</dbReference>
<feature type="region of interest" description="Disordered" evidence="14">
    <location>
        <begin position="713"/>
        <end position="762"/>
    </location>
</feature>
<evidence type="ECO:0000256" key="3">
    <source>
        <dbReference type="ARBA" id="ARBA00022734"/>
    </source>
</evidence>
<feature type="region of interest" description="Disordered" evidence="14">
    <location>
        <begin position="646"/>
        <end position="676"/>
    </location>
</feature>
<evidence type="ECO:0000256" key="7">
    <source>
        <dbReference type="ARBA" id="ARBA00023136"/>
    </source>
</evidence>
<comment type="caution">
    <text evidence="18">The sequence shown here is derived from an EMBL/GenBank/DDBJ whole genome shotgun (WGS) entry which is preliminary data.</text>
</comment>
<feature type="domain" description="Ig-like" evidence="17">
    <location>
        <begin position="391"/>
        <end position="478"/>
    </location>
</feature>
<dbReference type="GO" id="GO:0030246">
    <property type="term" value="F:carbohydrate binding"/>
    <property type="evidence" value="ECO:0007669"/>
    <property type="project" value="UniProtKB-KW"/>
</dbReference>
<dbReference type="Gene3D" id="2.60.40.10">
    <property type="entry name" value="Immunoglobulins"/>
    <property type="match status" value="5"/>
</dbReference>
<feature type="signal peptide" evidence="16">
    <location>
        <begin position="1"/>
        <end position="31"/>
    </location>
</feature>
<feature type="domain" description="Ig-like" evidence="17">
    <location>
        <begin position="280"/>
        <end position="384"/>
    </location>
</feature>
<dbReference type="PROSITE" id="PS00290">
    <property type="entry name" value="IG_MHC"/>
    <property type="match status" value="1"/>
</dbReference>
<evidence type="ECO:0000259" key="17">
    <source>
        <dbReference type="PROSITE" id="PS50835"/>
    </source>
</evidence>
<dbReference type="InterPro" id="IPR051036">
    <property type="entry name" value="SIGLEC"/>
</dbReference>
<comment type="function">
    <text evidence="12">Most highly expressed siglec (sialic acid-binding immunoglobulin-like lectin) on B-cells that plays a role in various aspects of B-cell biology including differentiation, antigen presentation, and trafficking to bone marrow. Binds to alpha 2,6-linked sialic acid residues of surface molecules such as CD22 itself, CD45 and IgM in a cis configuration. Can also bind to ligands on other cells as an adhesion molecule in a trans configuration. Acts as an inhibitory coreceptor on the surface of B-cells and inhibits B-cell receptor induced signaling, characterized by inhibition of the calcium mobilization and cellular activation. Mechanistically, the immunoreceptor tyrosine-based inhibitory motif domain is phosphorylated by the Src kinase LYN, which in turn leads to the recruitment of the protein tyrosine phosphatase 1/PTPN6, leading to the negative regulation of BCR signaling. If this negative signaling from is of sufficient strength, apoptosis of the B-cell can be induced.</text>
</comment>
<feature type="transmembrane region" description="Helical" evidence="15">
    <location>
        <begin position="587"/>
        <end position="608"/>
    </location>
</feature>
<keyword evidence="7 15" id="KW-0472">Membrane</keyword>
<evidence type="ECO:0000313" key="18">
    <source>
        <dbReference type="EMBL" id="KAF0046026.1"/>
    </source>
</evidence>
<evidence type="ECO:0000256" key="13">
    <source>
        <dbReference type="ARBA" id="ARBA00046458"/>
    </source>
</evidence>
<keyword evidence="5" id="KW-0130">Cell adhesion</keyword>
<proteinExistence type="inferred from homology"/>
<keyword evidence="3" id="KW-0430">Lectin</keyword>
<evidence type="ECO:0000256" key="5">
    <source>
        <dbReference type="ARBA" id="ARBA00022889"/>
    </source>
</evidence>
<dbReference type="SMART" id="SM00408">
    <property type="entry name" value="IGc2"/>
    <property type="match status" value="2"/>
</dbReference>
<sequence>MEEEMDGPKHRIRTFVLIWAPLLFFMRSSNAETGASLEGREFCSRENDQYCITLTEAKITAEAGLCVVIPCSFTTDNDFRPQTAVWYKCDAARPNCGEADVIFHSNVYNRYVQPGFKGRVLLLESRVWWKNCSIIINDLKESDSGSYQFRVKGYLHGRASGFSFSPRATVSVKGLSQKPTVAIPPLTAGRPATLTCTAPGLCFGSEPSIGWTWRGAGERGSHITGNITALRAESLVAFARRHSSTLTFNPSAEHHGTNITCEVTFAGQVTTEETATLIVTYVKEVRISQSTSVKEGETLNLTCSVESFPPSLIAWTKLSDQNGTGRNLQNDTLTDLRNDTERHPQEKGGTATLYIPNVAAEDSGQYICTVQHLNNTWTGNVNVTVIYVREPVITGHTAVNRGDDLHLTCSVDSFPPSLVKWTKLGSSTNLHSGSDMRNDTGSATLIIPNVATGHSGRYICAAEHLYKAVTVYADVTVTWFSNILKNSGCGVQSEVLTCVCVSEGFPLPAIEWPLLKNNTEYSIITTVSNHTVNSTVVLTVKGRPNTSVECVSSNINGEARENLTIGLTPSGHLGEGPSPKMSQNVSWLGTFVAFFIGAILSAVICFLAKTCHSQKNVITGNDHDKQSAITAVRFCENALWMHDGQAATGDQTHGRGRAEDGTVAAEKRAPGLDTGPEDVNYVSIDFSRLKRKSGRDAAEKQETTETVYAEIKKQAKEERGGDGGAEGEMLEGKDEEAMIEEDEETKRCVPQEEEGDDMAVYSNVQDIMAAM</sequence>
<evidence type="ECO:0000256" key="8">
    <source>
        <dbReference type="ARBA" id="ARBA00023319"/>
    </source>
</evidence>
<evidence type="ECO:0000256" key="15">
    <source>
        <dbReference type="SAM" id="Phobius"/>
    </source>
</evidence>
<evidence type="ECO:0000256" key="2">
    <source>
        <dbReference type="ARBA" id="ARBA00022692"/>
    </source>
</evidence>
<dbReference type="PANTHER" id="PTHR12035">
    <property type="entry name" value="SIALIC ACID BINDING IMMUNOGLOBULIN-LIKE LECTIN"/>
    <property type="match status" value="1"/>
</dbReference>
<keyword evidence="8" id="KW-0393">Immunoglobulin domain</keyword>
<dbReference type="InterPro" id="IPR007110">
    <property type="entry name" value="Ig-like_dom"/>
</dbReference>
<keyword evidence="2 15" id="KW-0812">Transmembrane</keyword>
<dbReference type="Proteomes" id="UP000438429">
    <property type="component" value="Unassembled WGS sequence"/>
</dbReference>
<dbReference type="InterPro" id="IPR003599">
    <property type="entry name" value="Ig_sub"/>
</dbReference>
<evidence type="ECO:0000256" key="1">
    <source>
        <dbReference type="ARBA" id="ARBA00004479"/>
    </source>
</evidence>
<dbReference type="EMBL" id="VEVO01000002">
    <property type="protein sequence ID" value="KAF0046026.1"/>
    <property type="molecule type" value="Genomic_DNA"/>
</dbReference>
<keyword evidence="16" id="KW-0732">Signal</keyword>
<comment type="subcellular location">
    <subcellularLocation>
        <location evidence="1">Membrane</location>
        <topology evidence="1">Single-pass type I membrane protein</topology>
    </subcellularLocation>
</comment>
<evidence type="ECO:0000256" key="4">
    <source>
        <dbReference type="ARBA" id="ARBA00022737"/>
    </source>
</evidence>
<evidence type="ECO:0000256" key="10">
    <source>
        <dbReference type="ARBA" id="ARBA00040106"/>
    </source>
</evidence>
<dbReference type="PANTHER" id="PTHR12035:SF128">
    <property type="entry name" value="BRANCHED CHAIN KETO ACID DEHYDROGENASE E1 SUBUNIT BETA,-LIKE-RELATED"/>
    <property type="match status" value="1"/>
</dbReference>
<evidence type="ECO:0000256" key="6">
    <source>
        <dbReference type="ARBA" id="ARBA00022989"/>
    </source>
</evidence>
<keyword evidence="6 15" id="KW-1133">Transmembrane helix</keyword>
<dbReference type="InterPro" id="IPR003598">
    <property type="entry name" value="Ig_sub2"/>
</dbReference>
<dbReference type="InterPro" id="IPR056386">
    <property type="entry name" value="Ig_CD22"/>
</dbReference>
<keyword evidence="4" id="KW-0677">Repeat</keyword>
<evidence type="ECO:0000256" key="11">
    <source>
        <dbReference type="ARBA" id="ARBA00041781"/>
    </source>
</evidence>
<evidence type="ECO:0000256" key="14">
    <source>
        <dbReference type="SAM" id="MobiDB-lite"/>
    </source>
</evidence>
<comment type="subunit">
    <text evidence="13">Predominantly monomer of isoform CD22-beta. Also found as heterodimer of isoform CD22-beta and a shorter isoform. Interacts with PTPN6/SHP-1, LYN, SYK, PIK3R1/PIK3R2 and PLCG1 upon phosphorylation. Interacts with GRB2, INPP5D and SHC1 upon phosphorylation. May form a complex with INPP5D/SHIP, GRB2 and SHC1.</text>
</comment>
<reference evidence="18 19" key="1">
    <citation type="submission" date="2019-06" db="EMBL/GenBank/DDBJ databases">
        <title>Draft genomes of female and male turbot (Scophthalmus maximus).</title>
        <authorList>
            <person name="Xu H."/>
            <person name="Xu X.-W."/>
            <person name="Shao C."/>
            <person name="Chen S."/>
        </authorList>
    </citation>
    <scope>NUCLEOTIDE SEQUENCE [LARGE SCALE GENOMIC DNA]</scope>
    <source>
        <strain evidence="18">Ysfricsl-2016a</strain>
        <tissue evidence="18">Blood</tissue>
    </source>
</reference>
<protein>
    <recommendedName>
        <fullName evidence="10">B-cell receptor CD22</fullName>
    </recommendedName>
    <alternativeName>
        <fullName evidence="11">Sialic acid-binding Ig-like lectin 2</fullName>
    </alternativeName>
</protein>
<feature type="compositionally biased region" description="Basic and acidic residues" evidence="14">
    <location>
        <begin position="652"/>
        <end position="670"/>
    </location>
</feature>
<dbReference type="GO" id="GO:0033691">
    <property type="term" value="F:sialic acid binding"/>
    <property type="evidence" value="ECO:0007669"/>
    <property type="project" value="TreeGrafter"/>
</dbReference>
<accession>A0A6A4TEP4</accession>
<dbReference type="GO" id="GO:0007155">
    <property type="term" value="P:cell adhesion"/>
    <property type="evidence" value="ECO:0007669"/>
    <property type="project" value="UniProtKB-KW"/>
</dbReference>
<dbReference type="InterPro" id="IPR036179">
    <property type="entry name" value="Ig-like_dom_sf"/>
</dbReference>
<gene>
    <name evidence="18" type="ORF">F2P81_002555</name>
</gene>
<dbReference type="CDD" id="cd00096">
    <property type="entry name" value="Ig"/>
    <property type="match status" value="2"/>
</dbReference>
<evidence type="ECO:0000256" key="9">
    <source>
        <dbReference type="ARBA" id="ARBA00038361"/>
    </source>
</evidence>
<feature type="chain" id="PRO_5025594764" description="B-cell receptor CD22" evidence="16">
    <location>
        <begin position="32"/>
        <end position="771"/>
    </location>
</feature>
<evidence type="ECO:0000313" key="19">
    <source>
        <dbReference type="Proteomes" id="UP000438429"/>
    </source>
</evidence>
<feature type="domain" description="Ig-like" evidence="17">
    <location>
        <begin position="179"/>
        <end position="278"/>
    </location>
</feature>
<name>A0A6A4TEP4_SCOMX</name>
<dbReference type="SMART" id="SM00409">
    <property type="entry name" value="IG"/>
    <property type="match status" value="4"/>
</dbReference>
<dbReference type="InterPro" id="IPR003006">
    <property type="entry name" value="Ig/MHC_CS"/>
</dbReference>
<dbReference type="InterPro" id="IPR013783">
    <property type="entry name" value="Ig-like_fold"/>
</dbReference>
<dbReference type="SUPFAM" id="SSF48726">
    <property type="entry name" value="Immunoglobulin"/>
    <property type="match status" value="4"/>
</dbReference>
<comment type="similarity">
    <text evidence="9">Belongs to the immunoglobulin superfamily. SIGLEC (sialic acid binding Ig-like lectin) family.</text>
</comment>
<evidence type="ECO:0000256" key="16">
    <source>
        <dbReference type="SAM" id="SignalP"/>
    </source>
</evidence>
<dbReference type="Pfam" id="PF13927">
    <property type="entry name" value="Ig_3"/>
    <property type="match status" value="2"/>
</dbReference>
<dbReference type="Pfam" id="PF24518">
    <property type="entry name" value="Ig_CD22"/>
    <property type="match status" value="1"/>
</dbReference>
<dbReference type="GO" id="GO:0005886">
    <property type="term" value="C:plasma membrane"/>
    <property type="evidence" value="ECO:0007669"/>
    <property type="project" value="TreeGrafter"/>
</dbReference>
<evidence type="ECO:0000256" key="12">
    <source>
        <dbReference type="ARBA" id="ARBA00045430"/>
    </source>
</evidence>
<dbReference type="AlphaFoldDB" id="A0A6A4TEP4"/>
<organism evidence="18 19">
    <name type="scientific">Scophthalmus maximus</name>
    <name type="common">Turbot</name>
    <name type="synonym">Psetta maxima</name>
    <dbReference type="NCBI Taxonomy" id="52904"/>
    <lineage>
        <taxon>Eukaryota</taxon>
        <taxon>Metazoa</taxon>
        <taxon>Chordata</taxon>
        <taxon>Craniata</taxon>
        <taxon>Vertebrata</taxon>
        <taxon>Euteleostomi</taxon>
        <taxon>Actinopterygii</taxon>
        <taxon>Neopterygii</taxon>
        <taxon>Teleostei</taxon>
        <taxon>Neoteleostei</taxon>
        <taxon>Acanthomorphata</taxon>
        <taxon>Carangaria</taxon>
        <taxon>Pleuronectiformes</taxon>
        <taxon>Pleuronectoidei</taxon>
        <taxon>Scophthalmidae</taxon>
        <taxon>Scophthalmus</taxon>
    </lineage>
</organism>